<dbReference type="InterPro" id="IPR001466">
    <property type="entry name" value="Beta-lactam-related"/>
</dbReference>
<proteinExistence type="predicted"/>
<dbReference type="InterPro" id="IPR012338">
    <property type="entry name" value="Beta-lactam/transpept-like"/>
</dbReference>
<reference evidence="4" key="1">
    <citation type="journal article" date="2019" name="Int. J. Syst. Evol. Microbiol.">
        <title>The Global Catalogue of Microorganisms (GCM) 10K type strain sequencing project: providing services to taxonomists for standard genome sequencing and annotation.</title>
        <authorList>
            <consortium name="The Broad Institute Genomics Platform"/>
            <consortium name="The Broad Institute Genome Sequencing Center for Infectious Disease"/>
            <person name="Wu L."/>
            <person name="Ma J."/>
        </authorList>
    </citation>
    <scope>NUCLEOTIDE SEQUENCE [LARGE SCALE GENOMIC DNA]</scope>
    <source>
        <strain evidence="4">JCM 18019</strain>
    </source>
</reference>
<keyword evidence="1" id="KW-0472">Membrane</keyword>
<comment type="caution">
    <text evidence="3">The sequence shown here is derived from an EMBL/GenBank/DDBJ whole genome shotgun (WGS) entry which is preliminary data.</text>
</comment>
<keyword evidence="1" id="KW-0812">Transmembrane</keyword>
<keyword evidence="1" id="KW-1133">Transmembrane helix</keyword>
<dbReference type="Gene3D" id="3.40.710.10">
    <property type="entry name" value="DD-peptidase/beta-lactamase superfamily"/>
    <property type="match status" value="1"/>
</dbReference>
<sequence>MKKLLAASLVGISAGIAVVFIFGYGYIFKALAINLKKGPITPSIDDEEKFPSRIVQNHDPQQWEKSDTYNTKTLSENLLKELKKTRTSSLLIVHDGKLIHEQYWKDHNSSSLMNSFSMAKGILSVLVGCAIDDGYLQSEDQLISSVFPQYKNNQYGKFLTFRHLMTMQAGLDWEEEYHHPFAENSKQYFVDDLAEQAFGVKMKEMPGQKYEYQSVSAQLLGLALRKATGKELAFYLSEKIWKPLKMEFPAKWSIDEKGMEKAFCCIHAAPRDFAKLGQLIMQEGNLEGKQLISKEYCKKLLTPTQENDAFCFTIWADDDSALKCRFFYGFLGQFIIMIPEKNMVIVKTGFYNRLEVDKKMRPVQVKFLVEELSRLI</sequence>
<gene>
    <name evidence="3" type="ORF">GCM10023210_19870</name>
</gene>
<dbReference type="SUPFAM" id="SSF56601">
    <property type="entry name" value="beta-lactamase/transpeptidase-like"/>
    <property type="match status" value="1"/>
</dbReference>
<dbReference type="InterPro" id="IPR050789">
    <property type="entry name" value="Diverse_Enzym_Activities"/>
</dbReference>
<evidence type="ECO:0000313" key="4">
    <source>
        <dbReference type="Proteomes" id="UP001500353"/>
    </source>
</evidence>
<dbReference type="Proteomes" id="UP001500353">
    <property type="component" value="Unassembled WGS sequence"/>
</dbReference>
<feature type="transmembrane region" description="Helical" evidence="1">
    <location>
        <begin position="6"/>
        <end position="27"/>
    </location>
</feature>
<evidence type="ECO:0000313" key="3">
    <source>
        <dbReference type="EMBL" id="GAA5091805.1"/>
    </source>
</evidence>
<protein>
    <recommendedName>
        <fullName evidence="2">Beta-lactamase-related domain-containing protein</fullName>
    </recommendedName>
</protein>
<name>A0ABP9MA68_9FLAO</name>
<evidence type="ECO:0000259" key="2">
    <source>
        <dbReference type="Pfam" id="PF00144"/>
    </source>
</evidence>
<evidence type="ECO:0000256" key="1">
    <source>
        <dbReference type="SAM" id="Phobius"/>
    </source>
</evidence>
<dbReference type="EMBL" id="BAABHX010000003">
    <property type="protein sequence ID" value="GAA5091805.1"/>
    <property type="molecule type" value="Genomic_DNA"/>
</dbReference>
<accession>A0ABP9MA68</accession>
<dbReference type="PANTHER" id="PTHR43283:SF7">
    <property type="entry name" value="BETA-LACTAMASE-RELATED DOMAIN-CONTAINING PROTEIN"/>
    <property type="match status" value="1"/>
</dbReference>
<dbReference type="Pfam" id="PF00144">
    <property type="entry name" value="Beta-lactamase"/>
    <property type="match status" value="1"/>
</dbReference>
<dbReference type="PANTHER" id="PTHR43283">
    <property type="entry name" value="BETA-LACTAMASE-RELATED"/>
    <property type="match status" value="1"/>
</dbReference>
<organism evidence="3 4">
    <name type="scientific">Chryseobacterium ginsengisoli</name>
    <dbReference type="NCBI Taxonomy" id="363853"/>
    <lineage>
        <taxon>Bacteria</taxon>
        <taxon>Pseudomonadati</taxon>
        <taxon>Bacteroidota</taxon>
        <taxon>Flavobacteriia</taxon>
        <taxon>Flavobacteriales</taxon>
        <taxon>Weeksellaceae</taxon>
        <taxon>Chryseobacterium group</taxon>
        <taxon>Chryseobacterium</taxon>
    </lineage>
</organism>
<feature type="domain" description="Beta-lactamase-related" evidence="2">
    <location>
        <begin position="78"/>
        <end position="250"/>
    </location>
</feature>
<keyword evidence="4" id="KW-1185">Reference proteome</keyword>
<dbReference type="RefSeq" id="WP_345203124.1">
    <property type="nucleotide sequence ID" value="NZ_BAABHX010000003.1"/>
</dbReference>